<protein>
    <submittedName>
        <fullName evidence="2">Uncharacterized protein</fullName>
    </submittedName>
</protein>
<organism evidence="2 3">
    <name type="scientific">Ensete ventricosum</name>
    <name type="common">Abyssinian banana</name>
    <name type="synonym">Musa ensete</name>
    <dbReference type="NCBI Taxonomy" id="4639"/>
    <lineage>
        <taxon>Eukaryota</taxon>
        <taxon>Viridiplantae</taxon>
        <taxon>Streptophyta</taxon>
        <taxon>Embryophyta</taxon>
        <taxon>Tracheophyta</taxon>
        <taxon>Spermatophyta</taxon>
        <taxon>Magnoliopsida</taxon>
        <taxon>Liliopsida</taxon>
        <taxon>Zingiberales</taxon>
        <taxon>Musaceae</taxon>
        <taxon>Ensete</taxon>
    </lineage>
</organism>
<accession>A0A427B619</accession>
<feature type="region of interest" description="Disordered" evidence="1">
    <location>
        <begin position="1"/>
        <end position="52"/>
    </location>
</feature>
<reference evidence="2 3" key="1">
    <citation type="journal article" date="2014" name="Agronomy (Basel)">
        <title>A Draft Genome Sequence for Ensete ventricosum, the Drought-Tolerant Tree Against Hunger.</title>
        <authorList>
            <person name="Harrison J."/>
            <person name="Moore K.A."/>
            <person name="Paszkiewicz K."/>
            <person name="Jones T."/>
            <person name="Grant M."/>
            <person name="Ambacheew D."/>
            <person name="Muzemil S."/>
            <person name="Studholme D.J."/>
        </authorList>
    </citation>
    <scope>NUCLEOTIDE SEQUENCE [LARGE SCALE GENOMIC DNA]</scope>
</reference>
<evidence type="ECO:0000313" key="3">
    <source>
        <dbReference type="Proteomes" id="UP000287651"/>
    </source>
</evidence>
<comment type="caution">
    <text evidence="2">The sequence shown here is derived from an EMBL/GenBank/DDBJ whole genome shotgun (WGS) entry which is preliminary data.</text>
</comment>
<gene>
    <name evidence="2" type="ORF">B296_00011429</name>
</gene>
<name>A0A427B619_ENSVE</name>
<dbReference type="AlphaFoldDB" id="A0A427B619"/>
<evidence type="ECO:0000313" key="2">
    <source>
        <dbReference type="EMBL" id="RRT83930.1"/>
    </source>
</evidence>
<dbReference type="Proteomes" id="UP000287651">
    <property type="component" value="Unassembled WGS sequence"/>
</dbReference>
<proteinExistence type="predicted"/>
<evidence type="ECO:0000256" key="1">
    <source>
        <dbReference type="SAM" id="MobiDB-lite"/>
    </source>
</evidence>
<feature type="compositionally biased region" description="Basic and acidic residues" evidence="1">
    <location>
        <begin position="8"/>
        <end position="22"/>
    </location>
</feature>
<sequence>MRMVPYPQRDEEPEKPILKKEPPISAASMPSEGHRSSQSSSRKRGDKSRSMFELCKGKPLPFTTLQIADLPYSTPSGLLHPRWEGFHEGQKVWDNGVVSK</sequence>
<dbReference type="EMBL" id="AMZH03000407">
    <property type="protein sequence ID" value="RRT83930.1"/>
    <property type="molecule type" value="Genomic_DNA"/>
</dbReference>